<evidence type="ECO:0000256" key="1">
    <source>
        <dbReference type="ARBA" id="ARBA00005854"/>
    </source>
</evidence>
<protein>
    <submittedName>
        <fullName evidence="7">Hydroxyacid dehydrogenase</fullName>
    </submittedName>
</protein>
<evidence type="ECO:0000313" key="7">
    <source>
        <dbReference type="EMBL" id="MBC8577701.1"/>
    </source>
</evidence>
<feature type="domain" description="D-isomer specific 2-hydroxyacid dehydrogenase NAD-binding" evidence="6">
    <location>
        <begin position="106"/>
        <end position="284"/>
    </location>
</feature>
<sequence>MAYRILVTEPMAEDGPVWLREHGYEVKYGRGTDPKTLIEDLQDCDGVIPRLAPMSDEVLSACPRLKVIARHGAGVDTVDLESCKRNGIRVVNTPGSNSLAVAEHAMSLIMACAKTLGPLMALYREGKFKEARKNAAGVEISGKTLGLLGFGHIGGNIARMAHDGFGMKVMAYDPYLKPERAPEWLCLATDRDEVFREADFISIHMAATPETKKSIGAREFAFMKPTAYFINTARGSLVDEAALIQALQSHQIAGAGLDATDPEPSLADSPLFDLPNVYMTPHCAGSTLESKKRSSLWAAQGCDAILTGKQPANLIV</sequence>
<evidence type="ECO:0000259" key="6">
    <source>
        <dbReference type="Pfam" id="PF02826"/>
    </source>
</evidence>
<dbReference type="InterPro" id="IPR050857">
    <property type="entry name" value="D-2-hydroxyacid_DH"/>
</dbReference>
<comment type="caution">
    <text evidence="7">The sequence shown here is derived from an EMBL/GenBank/DDBJ whole genome shotgun (WGS) entry which is preliminary data.</text>
</comment>
<evidence type="ECO:0000313" key="8">
    <source>
        <dbReference type="Proteomes" id="UP000658131"/>
    </source>
</evidence>
<keyword evidence="8" id="KW-1185">Reference proteome</keyword>
<evidence type="ECO:0000256" key="4">
    <source>
        <dbReference type="RuleBase" id="RU003719"/>
    </source>
</evidence>
<dbReference type="PANTHER" id="PTHR42789">
    <property type="entry name" value="D-ISOMER SPECIFIC 2-HYDROXYACID DEHYDROGENASE FAMILY PROTEIN (AFU_ORTHOLOGUE AFUA_6G10090)"/>
    <property type="match status" value="1"/>
</dbReference>
<dbReference type="PANTHER" id="PTHR42789:SF1">
    <property type="entry name" value="D-ISOMER SPECIFIC 2-HYDROXYACID DEHYDROGENASE FAMILY PROTEIN (AFU_ORTHOLOGUE AFUA_6G10090)"/>
    <property type="match status" value="1"/>
</dbReference>
<evidence type="ECO:0000259" key="5">
    <source>
        <dbReference type="Pfam" id="PF00389"/>
    </source>
</evidence>
<comment type="similarity">
    <text evidence="1 4">Belongs to the D-isomer specific 2-hydroxyacid dehydrogenase family.</text>
</comment>
<dbReference type="SUPFAM" id="SSF51735">
    <property type="entry name" value="NAD(P)-binding Rossmann-fold domains"/>
    <property type="match status" value="1"/>
</dbReference>
<dbReference type="RefSeq" id="WP_262401066.1">
    <property type="nucleotide sequence ID" value="NZ_JACRTB010000044.1"/>
</dbReference>
<dbReference type="PROSITE" id="PS00671">
    <property type="entry name" value="D_2_HYDROXYACID_DH_3"/>
    <property type="match status" value="1"/>
</dbReference>
<dbReference type="Gene3D" id="3.40.50.720">
    <property type="entry name" value="NAD(P)-binding Rossmann-like Domain"/>
    <property type="match status" value="2"/>
</dbReference>
<keyword evidence="3" id="KW-0520">NAD</keyword>
<dbReference type="Pfam" id="PF02826">
    <property type="entry name" value="2-Hacid_dh_C"/>
    <property type="match status" value="1"/>
</dbReference>
<dbReference type="Pfam" id="PF00389">
    <property type="entry name" value="2-Hacid_dh"/>
    <property type="match status" value="1"/>
</dbReference>
<name>A0ABR7NMQ9_9FIRM</name>
<evidence type="ECO:0000256" key="3">
    <source>
        <dbReference type="ARBA" id="ARBA00023027"/>
    </source>
</evidence>
<dbReference type="InterPro" id="IPR036291">
    <property type="entry name" value="NAD(P)-bd_dom_sf"/>
</dbReference>
<dbReference type="InterPro" id="IPR029753">
    <property type="entry name" value="D-isomer_DH_CS"/>
</dbReference>
<organism evidence="7 8">
    <name type="scientific">Yanshouia hominis</name>
    <dbReference type="NCBI Taxonomy" id="2763673"/>
    <lineage>
        <taxon>Bacteria</taxon>
        <taxon>Bacillati</taxon>
        <taxon>Bacillota</taxon>
        <taxon>Clostridia</taxon>
        <taxon>Eubacteriales</taxon>
        <taxon>Oscillospiraceae</taxon>
        <taxon>Yanshouia</taxon>
    </lineage>
</organism>
<dbReference type="EMBL" id="JACRTB010000044">
    <property type="protein sequence ID" value="MBC8577701.1"/>
    <property type="molecule type" value="Genomic_DNA"/>
</dbReference>
<dbReference type="CDD" id="cd12173">
    <property type="entry name" value="PGDH_4"/>
    <property type="match status" value="1"/>
</dbReference>
<dbReference type="InterPro" id="IPR006140">
    <property type="entry name" value="D-isomer_DH_NAD-bd"/>
</dbReference>
<reference evidence="7 8" key="1">
    <citation type="submission" date="2020-08" db="EMBL/GenBank/DDBJ databases">
        <title>Genome public.</title>
        <authorList>
            <person name="Liu C."/>
            <person name="Sun Q."/>
        </authorList>
    </citation>
    <scope>NUCLEOTIDE SEQUENCE [LARGE SCALE GENOMIC DNA]</scope>
    <source>
        <strain evidence="7 8">BX1</strain>
    </source>
</reference>
<dbReference type="Proteomes" id="UP000658131">
    <property type="component" value="Unassembled WGS sequence"/>
</dbReference>
<dbReference type="InterPro" id="IPR006139">
    <property type="entry name" value="D-isomer_2_OHA_DH_cat_dom"/>
</dbReference>
<dbReference type="SUPFAM" id="SSF52283">
    <property type="entry name" value="Formate/glycerate dehydrogenase catalytic domain-like"/>
    <property type="match status" value="1"/>
</dbReference>
<evidence type="ECO:0000256" key="2">
    <source>
        <dbReference type="ARBA" id="ARBA00023002"/>
    </source>
</evidence>
<proteinExistence type="inferred from homology"/>
<feature type="domain" description="D-isomer specific 2-hydroxyacid dehydrogenase catalytic" evidence="5">
    <location>
        <begin position="5"/>
        <end position="315"/>
    </location>
</feature>
<gene>
    <name evidence="7" type="ORF">H8717_15005</name>
</gene>
<keyword evidence="2 4" id="KW-0560">Oxidoreductase</keyword>
<accession>A0ABR7NMQ9</accession>